<dbReference type="EC" id="3.1.3.3" evidence="4"/>
<comment type="similarity">
    <text evidence="3">Belongs to the HAD-like hydrolase superfamily. SerB family.</text>
</comment>
<dbReference type="InterPro" id="IPR050582">
    <property type="entry name" value="HAD-like_SerB"/>
</dbReference>
<sequence>MQPLISNLSVVETFDQISLFSAQIQYLTNLEYGYCEKTLRHSFFAMAKVLNHFEYQFPPVSKNCFVTTNLRRFVATVISTRGIPFIHLYALVSTLPNIYKIRQLSVPDEPVTALEISLALSEVEYTQLTPKLFQFGQETLIDVALQLDEPYRRHKRLIVFDMDSTLIRQEVIDELAREAGVYDKIAPITESAMRGEIDFNESLRQRVGLLKDQPSQIIDTVKGRISFTDGAVELCRILKHLGYKMAVLSDYAFANNLEHTQDKSKLTGKVNGPIVNGERKAELLTVIAQAEGIMKQQIFAVGDGANDLLMLAEAGVGIAFNAKPKVQQQAKVRLNQPNLLNILYLLGLDWSEIATFNKET</sequence>
<feature type="active site" description="Proton donor" evidence="11">
    <location>
        <position position="163"/>
    </location>
</feature>
<dbReference type="InterPro" id="IPR023214">
    <property type="entry name" value="HAD_sf"/>
</dbReference>
<evidence type="ECO:0000256" key="1">
    <source>
        <dbReference type="ARBA" id="ARBA00001946"/>
    </source>
</evidence>
<evidence type="ECO:0000256" key="10">
    <source>
        <dbReference type="ARBA" id="ARBA00031693"/>
    </source>
</evidence>
<evidence type="ECO:0000256" key="11">
    <source>
        <dbReference type="PIRSR" id="PIRSR604469-1"/>
    </source>
</evidence>
<accession>A0AAD5Y872</accession>
<evidence type="ECO:0000313" key="12">
    <source>
        <dbReference type="EMBL" id="KAJ3261564.1"/>
    </source>
</evidence>
<dbReference type="PANTHER" id="PTHR43344">
    <property type="entry name" value="PHOSPHOSERINE PHOSPHATASE"/>
    <property type="match status" value="1"/>
</dbReference>
<comment type="cofactor">
    <cofactor evidence="1">
        <name>Mg(2+)</name>
        <dbReference type="ChEBI" id="CHEBI:18420"/>
    </cofactor>
</comment>
<dbReference type="NCBIfam" id="TIGR00338">
    <property type="entry name" value="serB"/>
    <property type="match status" value="1"/>
</dbReference>
<proteinExistence type="inferred from homology"/>
<keyword evidence="13" id="KW-1185">Reference proteome</keyword>
<dbReference type="SFLD" id="SFLDG01137">
    <property type="entry name" value="C1.6.1:_Phosphoserine_Phosphat"/>
    <property type="match status" value="1"/>
</dbReference>
<dbReference type="Pfam" id="PF00702">
    <property type="entry name" value="Hydrolase"/>
    <property type="match status" value="1"/>
</dbReference>
<comment type="caution">
    <text evidence="12">The sequence shown here is derived from an EMBL/GenBank/DDBJ whole genome shotgun (WGS) entry which is preliminary data.</text>
</comment>
<comment type="pathway">
    <text evidence="2">Amino-acid biosynthesis; L-serine biosynthesis; L-serine from 3-phospho-D-glycerate: step 3/3.</text>
</comment>
<dbReference type="SFLD" id="SFLDF00029">
    <property type="entry name" value="phosphoserine_phosphatase"/>
    <property type="match status" value="1"/>
</dbReference>
<dbReference type="SFLD" id="SFLDG01136">
    <property type="entry name" value="C1.6:_Phosphoserine_Phosphatas"/>
    <property type="match status" value="1"/>
</dbReference>
<evidence type="ECO:0000256" key="7">
    <source>
        <dbReference type="ARBA" id="ARBA00022801"/>
    </source>
</evidence>
<evidence type="ECO:0000256" key="3">
    <source>
        <dbReference type="ARBA" id="ARBA00009184"/>
    </source>
</evidence>
<dbReference type="GO" id="GO:0000287">
    <property type="term" value="F:magnesium ion binding"/>
    <property type="evidence" value="ECO:0007669"/>
    <property type="project" value="TreeGrafter"/>
</dbReference>
<evidence type="ECO:0000256" key="9">
    <source>
        <dbReference type="ARBA" id="ARBA00023299"/>
    </source>
</evidence>
<dbReference type="GO" id="GO:0036424">
    <property type="term" value="F:L-phosphoserine phosphatase activity"/>
    <property type="evidence" value="ECO:0007669"/>
    <property type="project" value="InterPro"/>
</dbReference>
<evidence type="ECO:0000313" key="13">
    <source>
        <dbReference type="Proteomes" id="UP001210925"/>
    </source>
</evidence>
<keyword evidence="9" id="KW-0718">Serine biosynthesis</keyword>
<protein>
    <recommendedName>
        <fullName evidence="4">phosphoserine phosphatase</fullName>
        <ecNumber evidence="4">3.1.3.3</ecNumber>
    </recommendedName>
    <alternativeName>
        <fullName evidence="10">O-phosphoserine phosphohydrolase</fullName>
    </alternativeName>
</protein>
<dbReference type="AlphaFoldDB" id="A0AAD5Y872"/>
<dbReference type="GO" id="GO:0006564">
    <property type="term" value="P:L-serine biosynthetic process"/>
    <property type="evidence" value="ECO:0007669"/>
    <property type="project" value="UniProtKB-KW"/>
</dbReference>
<keyword evidence="6" id="KW-0479">Metal-binding</keyword>
<name>A0AAD5Y872_9FUNG</name>
<organism evidence="12 13">
    <name type="scientific">Boothiomyces macroporosus</name>
    <dbReference type="NCBI Taxonomy" id="261099"/>
    <lineage>
        <taxon>Eukaryota</taxon>
        <taxon>Fungi</taxon>
        <taxon>Fungi incertae sedis</taxon>
        <taxon>Chytridiomycota</taxon>
        <taxon>Chytridiomycota incertae sedis</taxon>
        <taxon>Chytridiomycetes</taxon>
        <taxon>Rhizophydiales</taxon>
        <taxon>Terramycetaceae</taxon>
        <taxon>Boothiomyces</taxon>
    </lineage>
</organism>
<gene>
    <name evidence="12" type="ORF">HK103_005402</name>
</gene>
<dbReference type="SFLD" id="SFLDS00003">
    <property type="entry name" value="Haloacid_Dehalogenase"/>
    <property type="match status" value="1"/>
</dbReference>
<evidence type="ECO:0000256" key="2">
    <source>
        <dbReference type="ARBA" id="ARBA00005135"/>
    </source>
</evidence>
<dbReference type="InterPro" id="IPR036412">
    <property type="entry name" value="HAD-like_sf"/>
</dbReference>
<dbReference type="NCBIfam" id="TIGR01488">
    <property type="entry name" value="HAD-SF-IB"/>
    <property type="match status" value="1"/>
</dbReference>
<reference evidence="12" key="1">
    <citation type="submission" date="2020-05" db="EMBL/GenBank/DDBJ databases">
        <title>Phylogenomic resolution of chytrid fungi.</title>
        <authorList>
            <person name="Stajich J.E."/>
            <person name="Amses K."/>
            <person name="Simmons R."/>
            <person name="Seto K."/>
            <person name="Myers J."/>
            <person name="Bonds A."/>
            <person name="Quandt C.A."/>
            <person name="Barry K."/>
            <person name="Liu P."/>
            <person name="Grigoriev I."/>
            <person name="Longcore J.E."/>
            <person name="James T.Y."/>
        </authorList>
    </citation>
    <scope>NUCLEOTIDE SEQUENCE</scope>
    <source>
        <strain evidence="12">PLAUS21</strain>
    </source>
</reference>
<dbReference type="GO" id="GO:0005737">
    <property type="term" value="C:cytoplasm"/>
    <property type="evidence" value="ECO:0007669"/>
    <property type="project" value="TreeGrafter"/>
</dbReference>
<evidence type="ECO:0000256" key="5">
    <source>
        <dbReference type="ARBA" id="ARBA00022605"/>
    </source>
</evidence>
<dbReference type="Proteomes" id="UP001210925">
    <property type="component" value="Unassembled WGS sequence"/>
</dbReference>
<feature type="active site" description="Nucleophile" evidence="11">
    <location>
        <position position="161"/>
    </location>
</feature>
<keyword evidence="7" id="KW-0378">Hydrolase</keyword>
<dbReference type="SUPFAM" id="SSF56784">
    <property type="entry name" value="HAD-like"/>
    <property type="match status" value="1"/>
</dbReference>
<dbReference type="CDD" id="cd07500">
    <property type="entry name" value="HAD_PSP"/>
    <property type="match status" value="1"/>
</dbReference>
<evidence type="ECO:0000256" key="8">
    <source>
        <dbReference type="ARBA" id="ARBA00022842"/>
    </source>
</evidence>
<dbReference type="PANTHER" id="PTHR43344:SF2">
    <property type="entry name" value="PHOSPHOSERINE PHOSPHATASE"/>
    <property type="match status" value="1"/>
</dbReference>
<dbReference type="InterPro" id="IPR004469">
    <property type="entry name" value="PSP"/>
</dbReference>
<evidence type="ECO:0000256" key="6">
    <source>
        <dbReference type="ARBA" id="ARBA00022723"/>
    </source>
</evidence>
<dbReference type="Gene3D" id="3.40.50.1000">
    <property type="entry name" value="HAD superfamily/HAD-like"/>
    <property type="match status" value="1"/>
</dbReference>
<keyword evidence="5" id="KW-0028">Amino-acid biosynthesis</keyword>
<keyword evidence="8" id="KW-0460">Magnesium</keyword>
<dbReference type="EMBL" id="JADGKB010000005">
    <property type="protein sequence ID" value="KAJ3261564.1"/>
    <property type="molecule type" value="Genomic_DNA"/>
</dbReference>
<evidence type="ECO:0000256" key="4">
    <source>
        <dbReference type="ARBA" id="ARBA00012640"/>
    </source>
</evidence>